<keyword evidence="6 9" id="KW-0472">Membrane</keyword>
<comment type="subcellular location">
    <subcellularLocation>
        <location evidence="1">Endoplasmic reticulum membrane</location>
        <topology evidence="1">Multi-pass membrane protein</topology>
    </subcellularLocation>
</comment>
<evidence type="ECO:0000256" key="3">
    <source>
        <dbReference type="ARBA" id="ARBA00022692"/>
    </source>
</evidence>
<evidence type="ECO:0000313" key="13">
    <source>
        <dbReference type="Proteomes" id="UP000507163"/>
    </source>
</evidence>
<comment type="similarity">
    <text evidence="2">Belongs to the lipase maturation factor family.</text>
</comment>
<feature type="transmembrane region" description="Helical" evidence="9">
    <location>
        <begin position="299"/>
        <end position="317"/>
    </location>
</feature>
<feature type="transmembrane region" description="Helical" evidence="9">
    <location>
        <begin position="362"/>
        <end position="386"/>
    </location>
</feature>
<proteinExistence type="inferred from homology"/>
<organism evidence="12 13">
    <name type="scientific">Plasmodium chabaudi chabaudi</name>
    <dbReference type="NCBI Taxonomy" id="31271"/>
    <lineage>
        <taxon>Eukaryota</taxon>
        <taxon>Sar</taxon>
        <taxon>Alveolata</taxon>
        <taxon>Apicomplexa</taxon>
        <taxon>Aconoidasida</taxon>
        <taxon>Haemosporida</taxon>
        <taxon>Plasmodiidae</taxon>
        <taxon>Plasmodium</taxon>
        <taxon>Plasmodium (Vinckeia)</taxon>
    </lineage>
</organism>
<evidence type="ECO:0000313" key="12">
    <source>
        <dbReference type="EMBL" id="SCM00625.1"/>
    </source>
</evidence>
<keyword evidence="4" id="KW-0256">Endoplasmic reticulum</keyword>
<feature type="domain" description="Lipase maturation factor 1/2 C-terminal" evidence="11">
    <location>
        <begin position="415"/>
        <end position="536"/>
    </location>
</feature>
<evidence type="ECO:0000259" key="10">
    <source>
        <dbReference type="Pfam" id="PF06762"/>
    </source>
</evidence>
<dbReference type="PANTHER" id="PTHR14463:SF5">
    <property type="entry name" value="LIPASE MATURATION FACTOR 2"/>
    <property type="match status" value="1"/>
</dbReference>
<accession>A0A1C6XB31</accession>
<feature type="transmembrane region" description="Helical" evidence="9">
    <location>
        <begin position="324"/>
        <end position="342"/>
    </location>
</feature>
<feature type="transmembrane region" description="Helical" evidence="9">
    <location>
        <begin position="30"/>
        <end position="49"/>
    </location>
</feature>
<keyword evidence="3 9" id="KW-0812">Transmembrane</keyword>
<evidence type="ECO:0000256" key="9">
    <source>
        <dbReference type="SAM" id="Phobius"/>
    </source>
</evidence>
<evidence type="ECO:0000256" key="8">
    <source>
        <dbReference type="ARBA" id="ARBA00040643"/>
    </source>
</evidence>
<dbReference type="GO" id="GO:0051604">
    <property type="term" value="P:protein maturation"/>
    <property type="evidence" value="ECO:0007669"/>
    <property type="project" value="InterPro"/>
</dbReference>
<evidence type="ECO:0000256" key="7">
    <source>
        <dbReference type="ARBA" id="ARBA00023180"/>
    </source>
</evidence>
<feature type="transmembrane region" description="Helical" evidence="9">
    <location>
        <begin position="157"/>
        <end position="177"/>
    </location>
</feature>
<evidence type="ECO:0000256" key="2">
    <source>
        <dbReference type="ARBA" id="ARBA00005512"/>
    </source>
</evidence>
<feature type="transmembrane region" description="Helical" evidence="9">
    <location>
        <begin position="276"/>
        <end position="293"/>
    </location>
</feature>
<dbReference type="Proteomes" id="UP000507163">
    <property type="component" value="Chromosome 7"/>
</dbReference>
<keyword evidence="5 9" id="KW-1133">Transmembrane helix</keyword>
<evidence type="ECO:0000256" key="1">
    <source>
        <dbReference type="ARBA" id="ARBA00004477"/>
    </source>
</evidence>
<dbReference type="PANTHER" id="PTHR14463">
    <property type="entry name" value="LIPASE MATURATION FACTOR"/>
    <property type="match status" value="1"/>
</dbReference>
<gene>
    <name evidence="12" type="primary">LMF1</name>
    <name evidence="12" type="ORF">PCHAJ_000127700</name>
</gene>
<evidence type="ECO:0000256" key="5">
    <source>
        <dbReference type="ARBA" id="ARBA00022989"/>
    </source>
</evidence>
<evidence type="ECO:0000259" key="11">
    <source>
        <dbReference type="Pfam" id="PF25179"/>
    </source>
</evidence>
<protein>
    <recommendedName>
        <fullName evidence="8">Lipase maturation factor 2</fullName>
    </recommendedName>
</protein>
<dbReference type="AlphaFoldDB" id="A0A1C6XB31"/>
<evidence type="ECO:0000256" key="4">
    <source>
        <dbReference type="ARBA" id="ARBA00022824"/>
    </source>
</evidence>
<dbReference type="InterPro" id="IPR009613">
    <property type="entry name" value="LMF"/>
</dbReference>
<dbReference type="Pfam" id="PF25179">
    <property type="entry name" value="LMF1_C"/>
    <property type="match status" value="1"/>
</dbReference>
<dbReference type="Pfam" id="PF06762">
    <property type="entry name" value="LMF1"/>
    <property type="match status" value="1"/>
</dbReference>
<reference evidence="12 13" key="1">
    <citation type="submission" date="2016-08" db="EMBL/GenBank/DDBJ databases">
        <authorList>
            <consortium name="Pathogen Informatics"/>
        </authorList>
    </citation>
    <scope>NUCLEOTIDE SEQUENCE [LARGE SCALE GENOMIC DNA]</scope>
    <source>
        <strain evidence="12 13">AJ</strain>
    </source>
</reference>
<dbReference type="InterPro" id="IPR057433">
    <property type="entry name" value="LMF1/2_C"/>
</dbReference>
<feature type="transmembrane region" description="Helical" evidence="9">
    <location>
        <begin position="209"/>
        <end position="231"/>
    </location>
</feature>
<dbReference type="GO" id="GO:0005789">
    <property type="term" value="C:endoplasmic reticulum membrane"/>
    <property type="evidence" value="ECO:0007669"/>
    <property type="project" value="UniProtKB-SubCell"/>
</dbReference>
<keyword evidence="7" id="KW-0325">Glycoprotein</keyword>
<feature type="domain" description="Lipase maturation factor 1/2 N-terminal" evidence="10">
    <location>
        <begin position="186"/>
        <end position="339"/>
    </location>
</feature>
<name>A0A1C6XB31_PLACU</name>
<sequence length="584" mass="69713">MMNMCNSCSNTTHNNINKQNGIKLNKKNCIIITFCIFFVFFLSTINNLFKYIHIKTSRYILTYSNILYLISFLSLNKQVELLVGLDDGILPIDEYINDLKKVLKRIEFFFVRRLVYWVYKLWEYAIRNRIKVKTFCKVGILLSVLNFLIQKNIQNDLIRIVCSFYLFPLLFILHISFKIVMRDFMVFQCDLLMNEFGFLLTFLNLSDSYYLIYSNTLIICLLRLVCFKILFNSGVHKFVYEGSQWLHLKGCENLFLCQPLPSILSHIAYCKFDKSLICFLIIISEVLSSWLIFCSSKLRILFYIIFINIHISCHIICNKIFLSYIFIILFFSSFDDSILNLFSTSGNVPDLYKNNGLVNLSIYLIVCLINIIISVFYLIFVFINFVPFLEKWDILDFQPFRNAYKLYYYFWPLNICNSYAMLTSTTKCRQEIIIEELHKIGNEYKWKYVNFNYKPGNINKIGSILWWGHIPRLEWKFYYFANSTEYNKKGTYPIYICSFLKKLYNREKGMISMFKEKHIQAVPLMIKLNLHDYKMNIKGCREMDDIPMKSFPPQECKLWECGKYWKRREVRVLETLKCRANKTN</sequence>
<dbReference type="EMBL" id="LT608173">
    <property type="protein sequence ID" value="SCM00625.1"/>
    <property type="molecule type" value="Genomic_DNA"/>
</dbReference>
<dbReference type="InterPro" id="IPR057434">
    <property type="entry name" value="LMF1/2_N"/>
</dbReference>
<evidence type="ECO:0000256" key="6">
    <source>
        <dbReference type="ARBA" id="ARBA00023136"/>
    </source>
</evidence>